<proteinExistence type="predicted"/>
<organism evidence="1 2">
    <name type="scientific">Mycolicibacter kumamotonensis</name>
    <dbReference type="NCBI Taxonomy" id="354243"/>
    <lineage>
        <taxon>Bacteria</taxon>
        <taxon>Bacillati</taxon>
        <taxon>Actinomycetota</taxon>
        <taxon>Actinomycetes</taxon>
        <taxon>Mycobacteriales</taxon>
        <taxon>Mycobacteriaceae</taxon>
        <taxon>Mycolicibacter</taxon>
    </lineage>
</organism>
<dbReference type="Proteomes" id="UP000092668">
    <property type="component" value="Unassembled WGS sequence"/>
</dbReference>
<sequence>LVKALESRAPFARRPVGPDARTLLIANRLLPSAGLHQMVRLMMGLPRFGSLTKDENG</sequence>
<reference evidence="1 2" key="1">
    <citation type="submission" date="2015-06" db="EMBL/GenBank/DDBJ databases">
        <title>Genome sequence of Mycobacterium kumamotonense strain Roo.</title>
        <authorList>
            <person name="Greninger A.L."/>
            <person name="Cunningham G."/>
            <person name="Miller S."/>
        </authorList>
    </citation>
    <scope>NUCLEOTIDE SEQUENCE [LARGE SCALE GENOMIC DNA]</scope>
    <source>
        <strain evidence="1 2">Roo</strain>
    </source>
</reference>
<evidence type="ECO:0000313" key="2">
    <source>
        <dbReference type="Proteomes" id="UP000092668"/>
    </source>
</evidence>
<protein>
    <submittedName>
        <fullName evidence="1">17-beta-hydroxysteroid dehydrogenase</fullName>
    </submittedName>
</protein>
<comment type="caution">
    <text evidence="1">The sequence shown here is derived from an EMBL/GenBank/DDBJ whole genome shotgun (WGS) entry which is preliminary data.</text>
</comment>
<feature type="non-terminal residue" evidence="1">
    <location>
        <position position="1"/>
    </location>
</feature>
<gene>
    <name evidence="1" type="ORF">ACT18_24935</name>
</gene>
<dbReference type="EMBL" id="LFOE01000189">
    <property type="protein sequence ID" value="OBY29098.1"/>
    <property type="molecule type" value="Genomic_DNA"/>
</dbReference>
<evidence type="ECO:0000313" key="1">
    <source>
        <dbReference type="EMBL" id="OBY29098.1"/>
    </source>
</evidence>
<keyword evidence="2" id="KW-1185">Reference proteome</keyword>
<accession>A0A1B8S8M2</accession>
<name>A0A1B8S8M2_9MYCO</name>
<dbReference type="AlphaFoldDB" id="A0A1B8S8M2"/>